<sequence length="47" mass="5549">MMMIYLSKVVKHIGRISSPFTSMPNHSHEHSTFLHKRNAEGRKRRNT</sequence>
<evidence type="ECO:0000313" key="2">
    <source>
        <dbReference type="EMBL" id="JAD28038.1"/>
    </source>
</evidence>
<protein>
    <submittedName>
        <fullName evidence="2">Uncharacterized protein</fullName>
    </submittedName>
</protein>
<accession>A0A0A8YQD7</accession>
<reference evidence="2" key="2">
    <citation type="journal article" date="2015" name="Data Brief">
        <title>Shoot transcriptome of the giant reed, Arundo donax.</title>
        <authorList>
            <person name="Barrero R.A."/>
            <person name="Guerrero F.D."/>
            <person name="Moolhuijzen P."/>
            <person name="Goolsby J.A."/>
            <person name="Tidwell J."/>
            <person name="Bellgard S.E."/>
            <person name="Bellgard M.I."/>
        </authorList>
    </citation>
    <scope>NUCLEOTIDE SEQUENCE</scope>
    <source>
        <tissue evidence="2">Shoot tissue taken approximately 20 cm above the soil surface</tissue>
    </source>
</reference>
<dbReference type="AlphaFoldDB" id="A0A0A8YQD7"/>
<evidence type="ECO:0000256" key="1">
    <source>
        <dbReference type="SAM" id="MobiDB-lite"/>
    </source>
</evidence>
<dbReference type="EMBL" id="GBRH01269857">
    <property type="protein sequence ID" value="JAD28038.1"/>
    <property type="molecule type" value="Transcribed_RNA"/>
</dbReference>
<name>A0A0A8YQD7_ARUDO</name>
<reference evidence="2" key="1">
    <citation type="submission" date="2014-09" db="EMBL/GenBank/DDBJ databases">
        <authorList>
            <person name="Magalhaes I.L.F."/>
            <person name="Oliveira U."/>
            <person name="Santos F.R."/>
            <person name="Vidigal T.H.D.A."/>
            <person name="Brescovit A.D."/>
            <person name="Santos A.J."/>
        </authorList>
    </citation>
    <scope>NUCLEOTIDE SEQUENCE</scope>
    <source>
        <tissue evidence="2">Shoot tissue taken approximately 20 cm above the soil surface</tissue>
    </source>
</reference>
<organism evidence="2">
    <name type="scientific">Arundo donax</name>
    <name type="common">Giant reed</name>
    <name type="synonym">Donax arundinaceus</name>
    <dbReference type="NCBI Taxonomy" id="35708"/>
    <lineage>
        <taxon>Eukaryota</taxon>
        <taxon>Viridiplantae</taxon>
        <taxon>Streptophyta</taxon>
        <taxon>Embryophyta</taxon>
        <taxon>Tracheophyta</taxon>
        <taxon>Spermatophyta</taxon>
        <taxon>Magnoliopsida</taxon>
        <taxon>Liliopsida</taxon>
        <taxon>Poales</taxon>
        <taxon>Poaceae</taxon>
        <taxon>PACMAD clade</taxon>
        <taxon>Arundinoideae</taxon>
        <taxon>Arundineae</taxon>
        <taxon>Arundo</taxon>
    </lineage>
</organism>
<proteinExistence type="predicted"/>
<feature type="region of interest" description="Disordered" evidence="1">
    <location>
        <begin position="19"/>
        <end position="47"/>
    </location>
</feature>
<feature type="compositionally biased region" description="Basic and acidic residues" evidence="1">
    <location>
        <begin position="26"/>
        <end position="41"/>
    </location>
</feature>